<protein>
    <submittedName>
        <fullName evidence="1">Uncharacterized protein</fullName>
    </submittedName>
</protein>
<dbReference type="EMBL" id="VSSQ01020950">
    <property type="protein sequence ID" value="MPM66213.1"/>
    <property type="molecule type" value="Genomic_DNA"/>
</dbReference>
<organism evidence="1">
    <name type="scientific">bioreactor metagenome</name>
    <dbReference type="NCBI Taxonomy" id="1076179"/>
    <lineage>
        <taxon>unclassified sequences</taxon>
        <taxon>metagenomes</taxon>
        <taxon>ecological metagenomes</taxon>
    </lineage>
</organism>
<gene>
    <name evidence="1" type="ORF">SDC9_113120</name>
</gene>
<name>A0A645BSK6_9ZZZZ</name>
<comment type="caution">
    <text evidence="1">The sequence shown here is derived from an EMBL/GenBank/DDBJ whole genome shotgun (WGS) entry which is preliminary data.</text>
</comment>
<accession>A0A645BSK6</accession>
<sequence length="153" mass="17497">MVEHRGDRPLRHEQFRDVVVDREYAFNHALIIAQIDRAGFEHSAVARLGQIAQFVAQRWVVFALNRLQHNAGCAAARLTMRDMPVFDHRDRVLGVVAGDIVHDDLTAFAKFRGDCLGKTLQEFQIHGANPLPLNNIQNKKKIQAEKQIYFMKP</sequence>
<reference evidence="1" key="1">
    <citation type="submission" date="2019-08" db="EMBL/GenBank/DDBJ databases">
        <authorList>
            <person name="Kucharzyk K."/>
            <person name="Murdoch R.W."/>
            <person name="Higgins S."/>
            <person name="Loffler F."/>
        </authorList>
    </citation>
    <scope>NUCLEOTIDE SEQUENCE</scope>
</reference>
<proteinExistence type="predicted"/>
<evidence type="ECO:0000313" key="1">
    <source>
        <dbReference type="EMBL" id="MPM66213.1"/>
    </source>
</evidence>
<dbReference type="AlphaFoldDB" id="A0A645BSK6"/>